<dbReference type="InterPro" id="IPR051604">
    <property type="entry name" value="Ergot_Alk_Oxidoreductase"/>
</dbReference>
<evidence type="ECO:0000313" key="3">
    <source>
        <dbReference type="EMBL" id="MEH1545835.1"/>
    </source>
</evidence>
<reference evidence="3" key="1">
    <citation type="submission" date="2024-02" db="EMBL/GenBank/DDBJ databases">
        <title>Bacterial skin colonization with Propionibacterium avidum as a risk factor for Periprosthetic Joint Infections - a single-center prospective study.</title>
        <authorList>
            <person name="Achermann Y."/>
        </authorList>
    </citation>
    <scope>NUCLEOTIDE SEQUENCE</scope>
    <source>
        <strain evidence="3">PAVI-2017310195</strain>
    </source>
</reference>
<dbReference type="PANTHER" id="PTHR43162">
    <property type="match status" value="1"/>
</dbReference>
<feature type="domain" description="NAD(P)-binding" evidence="2">
    <location>
        <begin position="74"/>
        <end position="148"/>
    </location>
</feature>
<dbReference type="InterPro" id="IPR036291">
    <property type="entry name" value="NAD(P)-bd_dom_sf"/>
</dbReference>
<evidence type="ECO:0000313" key="4">
    <source>
        <dbReference type="Proteomes" id="UP001309299"/>
    </source>
</evidence>
<proteinExistence type="predicted"/>
<dbReference type="EMBL" id="JBAKUA010000002">
    <property type="protein sequence ID" value="MEH1545835.1"/>
    <property type="molecule type" value="Genomic_DNA"/>
</dbReference>
<accession>A0AB35XH25</accession>
<dbReference type="AlphaFoldDB" id="A0AB35XH25"/>
<evidence type="ECO:0000256" key="1">
    <source>
        <dbReference type="SAM" id="MobiDB-lite"/>
    </source>
</evidence>
<dbReference type="Gene3D" id="3.90.25.10">
    <property type="entry name" value="UDP-galactose 4-epimerase, domain 1"/>
    <property type="match status" value="1"/>
</dbReference>
<dbReference type="Proteomes" id="UP001309299">
    <property type="component" value="Unassembled WGS sequence"/>
</dbReference>
<dbReference type="InterPro" id="IPR016040">
    <property type="entry name" value="NAD(P)-bd_dom"/>
</dbReference>
<protein>
    <submittedName>
        <fullName evidence="3">NAD(P)H-binding protein</fullName>
    </submittedName>
</protein>
<feature type="region of interest" description="Disordered" evidence="1">
    <location>
        <begin position="1"/>
        <end position="75"/>
    </location>
</feature>
<dbReference type="Gene3D" id="3.40.50.720">
    <property type="entry name" value="NAD(P)-binding Rossmann-like Domain"/>
    <property type="match status" value="1"/>
</dbReference>
<dbReference type="SUPFAM" id="SSF51735">
    <property type="entry name" value="NAD(P)-binding Rossmann-fold domains"/>
    <property type="match status" value="1"/>
</dbReference>
<comment type="caution">
    <text evidence="3">The sequence shown here is derived from an EMBL/GenBank/DDBJ whole genome shotgun (WGS) entry which is preliminary data.</text>
</comment>
<dbReference type="PANTHER" id="PTHR43162:SF1">
    <property type="entry name" value="PRESTALK A DIFFERENTIATION PROTEIN A"/>
    <property type="match status" value="1"/>
</dbReference>
<name>A0AB35XH25_9ACTN</name>
<gene>
    <name evidence="3" type="ORF">V7F78_02135</name>
</gene>
<sequence>MKGSPCGHCRPKRGQEQAGSVASVAERDPLKGDSRANRGHDPDGPRRAPRHHHADPSRSAPAALGPEPQERPRAVRDHADVVEADSTDPDQVRAATRGVDAIYWVDPSVMSPDPLANYALATQALVEAATANAIGRVVFQSSVGAEKRHGAGEIDGLAGTEVALDALDGDVSHLRCGYFFTNLLLDVNAVRQGRLTTVLPPDKPMAWAAPRDIAEVASLTLLNTQWHGHRVQAVHGPQDLSWRQVAQTLTEQVGHTVHVEQISDTAMRQNYLAAGMPPMMADAVLGMSTGLRDDFHLEQPRNLTTTTPTTLTSWIHDELLPAL</sequence>
<organism evidence="3 4">
    <name type="scientific">Cutibacterium avidum</name>
    <dbReference type="NCBI Taxonomy" id="33010"/>
    <lineage>
        <taxon>Bacteria</taxon>
        <taxon>Bacillati</taxon>
        <taxon>Actinomycetota</taxon>
        <taxon>Actinomycetes</taxon>
        <taxon>Propionibacteriales</taxon>
        <taxon>Propionibacteriaceae</taxon>
        <taxon>Cutibacterium</taxon>
    </lineage>
</organism>
<feature type="compositionally biased region" description="Basic and acidic residues" evidence="1">
    <location>
        <begin position="25"/>
        <end position="46"/>
    </location>
</feature>
<evidence type="ECO:0000259" key="2">
    <source>
        <dbReference type="Pfam" id="PF13460"/>
    </source>
</evidence>
<dbReference type="Pfam" id="PF13460">
    <property type="entry name" value="NAD_binding_10"/>
    <property type="match status" value="1"/>
</dbReference>
<dbReference type="RefSeq" id="WP_334353158.1">
    <property type="nucleotide sequence ID" value="NZ_JBAKUA010000002.1"/>
</dbReference>